<comment type="similarity">
    <text evidence="4 20">In the C-terminal section; belongs to the transferase hexapeptide repeat family.</text>
</comment>
<keyword evidence="10 20" id="KW-0677">Repeat</keyword>
<dbReference type="GO" id="GO:0000902">
    <property type="term" value="P:cell morphogenesis"/>
    <property type="evidence" value="ECO:0007669"/>
    <property type="project" value="UniProtKB-UniRule"/>
</dbReference>
<feature type="active site" description="Proton acceptor" evidence="20">
    <location>
        <position position="363"/>
    </location>
</feature>
<dbReference type="GO" id="GO:0009252">
    <property type="term" value="P:peptidoglycan biosynthetic process"/>
    <property type="evidence" value="ECO:0007669"/>
    <property type="project" value="UniProtKB-UniRule"/>
</dbReference>
<evidence type="ECO:0000256" key="5">
    <source>
        <dbReference type="ARBA" id="ARBA00007947"/>
    </source>
</evidence>
<feature type="binding site" evidence="20">
    <location>
        <begin position="386"/>
        <end position="387"/>
    </location>
    <ligand>
        <name>acetyl-CoA</name>
        <dbReference type="ChEBI" id="CHEBI:57288"/>
    </ligand>
</feature>
<feature type="binding site" evidence="20">
    <location>
        <position position="140"/>
    </location>
    <ligand>
        <name>UDP-N-acetyl-alpha-D-glucosamine</name>
        <dbReference type="ChEBI" id="CHEBI:57705"/>
    </ligand>
</feature>
<name>A0A1G6Q0S3_9BACL</name>
<keyword evidence="7 20" id="KW-0808">Transferase</keyword>
<keyword evidence="16 20" id="KW-0961">Cell wall biogenesis/degradation</keyword>
<feature type="binding site" evidence="20">
    <location>
        <position position="423"/>
    </location>
    <ligand>
        <name>acetyl-CoA</name>
        <dbReference type="ChEBI" id="CHEBI:57288"/>
    </ligand>
</feature>
<dbReference type="CDD" id="cd02540">
    <property type="entry name" value="GT2_GlmU_N_bac"/>
    <property type="match status" value="1"/>
</dbReference>
<evidence type="ECO:0000256" key="6">
    <source>
        <dbReference type="ARBA" id="ARBA00022490"/>
    </source>
</evidence>
<dbReference type="Gene3D" id="3.90.550.10">
    <property type="entry name" value="Spore Coat Polysaccharide Biosynthesis Protein SpsA, Chain A"/>
    <property type="match status" value="1"/>
</dbReference>
<dbReference type="GO" id="GO:0003977">
    <property type="term" value="F:UDP-N-acetylglucosamine diphosphorylase activity"/>
    <property type="evidence" value="ECO:0007669"/>
    <property type="project" value="UniProtKB-UniRule"/>
</dbReference>
<dbReference type="EC" id="2.7.7.23" evidence="20"/>
<dbReference type="Gene3D" id="2.160.10.10">
    <property type="entry name" value="Hexapeptide repeat proteins"/>
    <property type="match status" value="1"/>
</dbReference>
<keyword evidence="11 20" id="KW-0460">Magnesium</keyword>
<dbReference type="UniPathway" id="UPA00113">
    <property type="reaction ID" value="UER00532"/>
</dbReference>
<evidence type="ECO:0000259" key="21">
    <source>
        <dbReference type="Pfam" id="PF00483"/>
    </source>
</evidence>
<comment type="pathway">
    <text evidence="3 20">Nucleotide-sugar biosynthesis; UDP-N-acetyl-alpha-D-glucosamine biosynthesis; UDP-N-acetyl-alpha-D-glucosamine from N-acetyl-alpha-D-glucosamine 1-phosphate: step 1/1.</text>
</comment>
<dbReference type="HAMAP" id="MF_01631">
    <property type="entry name" value="GlmU"/>
    <property type="match status" value="1"/>
</dbReference>
<dbReference type="InterPro" id="IPR029044">
    <property type="entry name" value="Nucleotide-diphossugar_trans"/>
</dbReference>
<dbReference type="NCBIfam" id="TIGR01173">
    <property type="entry name" value="glmU"/>
    <property type="match status" value="1"/>
</dbReference>
<dbReference type="InterPro" id="IPR005835">
    <property type="entry name" value="NTP_transferase_dom"/>
</dbReference>
<feature type="binding site" evidence="20">
    <location>
        <position position="23"/>
    </location>
    <ligand>
        <name>UDP-N-acetyl-alpha-D-glucosamine</name>
        <dbReference type="ChEBI" id="CHEBI:57705"/>
    </ligand>
</feature>
<dbReference type="AlphaFoldDB" id="A0A1G6Q0S3"/>
<feature type="region of interest" description="N-acetyltransferase" evidence="20">
    <location>
        <begin position="252"/>
        <end position="457"/>
    </location>
</feature>
<organism evidence="22 23">
    <name type="scientific">Melghirimyces thermohalophilus</name>
    <dbReference type="NCBI Taxonomy" id="1236220"/>
    <lineage>
        <taxon>Bacteria</taxon>
        <taxon>Bacillati</taxon>
        <taxon>Bacillota</taxon>
        <taxon>Bacilli</taxon>
        <taxon>Bacillales</taxon>
        <taxon>Thermoactinomycetaceae</taxon>
        <taxon>Melghirimyces</taxon>
    </lineage>
</organism>
<comment type="caution">
    <text evidence="20">Lacks conserved residue(s) required for the propagation of feature annotation.</text>
</comment>
<comment type="pathway">
    <text evidence="2 20">Nucleotide-sugar biosynthesis; UDP-N-acetyl-alpha-D-glucosamine biosynthesis; N-acetyl-alpha-D-glucosamine 1-phosphate from alpha-D-glucosamine 6-phosphate (route II): step 2/2.</text>
</comment>
<evidence type="ECO:0000313" key="22">
    <source>
        <dbReference type="EMBL" id="SDC86040.1"/>
    </source>
</evidence>
<evidence type="ECO:0000256" key="1">
    <source>
        <dbReference type="ARBA" id="ARBA00004496"/>
    </source>
</evidence>
<dbReference type="Pfam" id="PF00483">
    <property type="entry name" value="NTP_transferase"/>
    <property type="match status" value="1"/>
</dbReference>
<comment type="pathway">
    <text evidence="20">Bacterial outer membrane biogenesis; LPS lipid A biosynthesis.</text>
</comment>
<dbReference type="InterPro" id="IPR011004">
    <property type="entry name" value="Trimer_LpxA-like_sf"/>
</dbReference>
<accession>A0A1G6Q0S3</accession>
<comment type="similarity">
    <text evidence="5 20">In the N-terminal section; belongs to the N-acetylglucosamine-1-phosphate uridyltransferase family.</text>
</comment>
<dbReference type="NCBIfam" id="NF010934">
    <property type="entry name" value="PRK14354.1"/>
    <property type="match status" value="1"/>
</dbReference>
<keyword evidence="14 20" id="KW-0511">Multifunctional enzyme</keyword>
<dbReference type="Proteomes" id="UP000199387">
    <property type="component" value="Unassembled WGS sequence"/>
</dbReference>
<feature type="region of interest" description="Pyrophosphorylase" evidence="20">
    <location>
        <begin position="1"/>
        <end position="230"/>
    </location>
</feature>
<evidence type="ECO:0000256" key="16">
    <source>
        <dbReference type="ARBA" id="ARBA00023316"/>
    </source>
</evidence>
<evidence type="ECO:0000256" key="10">
    <source>
        <dbReference type="ARBA" id="ARBA00022737"/>
    </source>
</evidence>
<evidence type="ECO:0000256" key="2">
    <source>
        <dbReference type="ARBA" id="ARBA00005166"/>
    </source>
</evidence>
<evidence type="ECO:0000256" key="11">
    <source>
        <dbReference type="ARBA" id="ARBA00022842"/>
    </source>
</evidence>
<keyword evidence="12 20" id="KW-0133">Cell shape</keyword>
<feature type="binding site" evidence="20">
    <location>
        <position position="228"/>
    </location>
    <ligand>
        <name>Mg(2+)</name>
        <dbReference type="ChEBI" id="CHEBI:18420"/>
    </ligand>
</feature>
<dbReference type="UniPathway" id="UPA00973"/>
<comment type="catalytic activity">
    <reaction evidence="18 20">
        <text>N-acetyl-alpha-D-glucosamine 1-phosphate + UTP + H(+) = UDP-N-acetyl-alpha-D-glucosamine + diphosphate</text>
        <dbReference type="Rhea" id="RHEA:13509"/>
        <dbReference type="ChEBI" id="CHEBI:15378"/>
        <dbReference type="ChEBI" id="CHEBI:33019"/>
        <dbReference type="ChEBI" id="CHEBI:46398"/>
        <dbReference type="ChEBI" id="CHEBI:57705"/>
        <dbReference type="ChEBI" id="CHEBI:57776"/>
        <dbReference type="EC" id="2.7.7.23"/>
    </reaction>
</comment>
<evidence type="ECO:0000256" key="12">
    <source>
        <dbReference type="ARBA" id="ARBA00022960"/>
    </source>
</evidence>
<comment type="subcellular location">
    <subcellularLocation>
        <location evidence="1 20">Cytoplasm</location>
    </subcellularLocation>
</comment>
<evidence type="ECO:0000256" key="17">
    <source>
        <dbReference type="ARBA" id="ARBA00048247"/>
    </source>
</evidence>
<feature type="binding site" evidence="20">
    <location>
        <begin position="78"/>
        <end position="79"/>
    </location>
    <ligand>
        <name>UDP-N-acetyl-alpha-D-glucosamine</name>
        <dbReference type="ChEBI" id="CHEBI:57705"/>
    </ligand>
</feature>
<dbReference type="OrthoDB" id="9775031at2"/>
<evidence type="ECO:0000256" key="3">
    <source>
        <dbReference type="ARBA" id="ARBA00005208"/>
    </source>
</evidence>
<feature type="region of interest" description="Linker" evidence="20">
    <location>
        <begin position="231"/>
        <end position="251"/>
    </location>
</feature>
<dbReference type="GO" id="GO:0000287">
    <property type="term" value="F:magnesium ion binding"/>
    <property type="evidence" value="ECO:0007669"/>
    <property type="project" value="UniProtKB-UniRule"/>
</dbReference>
<feature type="binding site" evidence="20">
    <location>
        <position position="440"/>
    </location>
    <ligand>
        <name>acetyl-CoA</name>
        <dbReference type="ChEBI" id="CHEBI:57288"/>
    </ligand>
</feature>
<feature type="binding site" evidence="20">
    <location>
        <position position="155"/>
    </location>
    <ligand>
        <name>UDP-N-acetyl-alpha-D-glucosamine</name>
        <dbReference type="ChEBI" id="CHEBI:57705"/>
    </ligand>
</feature>
<evidence type="ECO:0000256" key="14">
    <source>
        <dbReference type="ARBA" id="ARBA00023268"/>
    </source>
</evidence>
<evidence type="ECO:0000256" key="19">
    <source>
        <dbReference type="ARBA" id="ARBA00049628"/>
    </source>
</evidence>
<dbReference type="SUPFAM" id="SSF53448">
    <property type="entry name" value="Nucleotide-diphospho-sugar transferases"/>
    <property type="match status" value="1"/>
</dbReference>
<evidence type="ECO:0000256" key="4">
    <source>
        <dbReference type="ARBA" id="ARBA00007707"/>
    </source>
</evidence>
<dbReference type="PANTHER" id="PTHR43584:SF3">
    <property type="entry name" value="BIFUNCTIONAL PROTEIN GLMU"/>
    <property type="match status" value="1"/>
</dbReference>
<reference evidence="22 23" key="1">
    <citation type="submission" date="2016-10" db="EMBL/GenBank/DDBJ databases">
        <authorList>
            <person name="de Groot N.N."/>
        </authorList>
    </citation>
    <scope>NUCLEOTIDE SEQUENCE [LARGE SCALE GENOMIC DNA]</scope>
    <source>
        <strain evidence="22 23">DSM 45514</strain>
    </source>
</reference>
<comment type="subunit">
    <text evidence="20">Homotrimer.</text>
</comment>
<protein>
    <recommendedName>
        <fullName evidence="20">Bifunctional protein GlmU</fullName>
    </recommendedName>
    <domain>
        <recommendedName>
            <fullName evidence="20">UDP-N-acetylglucosamine pyrophosphorylase</fullName>
            <ecNumber evidence="20">2.7.7.23</ecNumber>
        </recommendedName>
        <alternativeName>
            <fullName evidence="20">N-acetylglucosamine-1-phosphate uridyltransferase</fullName>
        </alternativeName>
    </domain>
    <domain>
        <recommendedName>
            <fullName evidence="20">Glucosamine-1-phosphate N-acetyltransferase</fullName>
            <ecNumber evidence="20">2.3.1.157</ecNumber>
        </recommendedName>
    </domain>
</protein>
<dbReference type="GO" id="GO:0005737">
    <property type="term" value="C:cytoplasm"/>
    <property type="evidence" value="ECO:0007669"/>
    <property type="project" value="UniProtKB-SubCell"/>
</dbReference>
<comment type="cofactor">
    <cofactor evidence="20">
        <name>Mg(2+)</name>
        <dbReference type="ChEBI" id="CHEBI:18420"/>
    </cofactor>
    <text evidence="20">Binds 1 Mg(2+) ion per subunit.</text>
</comment>
<evidence type="ECO:0000256" key="8">
    <source>
        <dbReference type="ARBA" id="ARBA00022695"/>
    </source>
</evidence>
<keyword evidence="6 20" id="KW-0963">Cytoplasm</keyword>
<dbReference type="GO" id="GO:0009245">
    <property type="term" value="P:lipid A biosynthetic process"/>
    <property type="evidence" value="ECO:0007669"/>
    <property type="project" value="UniProtKB-UniRule"/>
</dbReference>
<dbReference type="PANTHER" id="PTHR43584">
    <property type="entry name" value="NUCLEOTIDYL TRANSFERASE"/>
    <property type="match status" value="1"/>
</dbReference>
<evidence type="ECO:0000256" key="20">
    <source>
        <dbReference type="HAMAP-Rule" id="MF_01631"/>
    </source>
</evidence>
<feature type="binding site" evidence="20">
    <location>
        <position position="351"/>
    </location>
    <ligand>
        <name>UDP-N-acetyl-alpha-D-glucosamine</name>
        <dbReference type="ChEBI" id="CHEBI:57705"/>
    </ligand>
</feature>
<dbReference type="EMBL" id="FMZA01000019">
    <property type="protein sequence ID" value="SDC86040.1"/>
    <property type="molecule type" value="Genomic_DNA"/>
</dbReference>
<keyword evidence="13 20" id="KW-0573">Peptidoglycan synthesis</keyword>
<dbReference type="GO" id="GO:0006048">
    <property type="term" value="P:UDP-N-acetylglucosamine biosynthetic process"/>
    <property type="evidence" value="ECO:0007669"/>
    <property type="project" value="UniProtKB-UniPathway"/>
</dbReference>
<dbReference type="InterPro" id="IPR038009">
    <property type="entry name" value="GlmU_C_LbH"/>
</dbReference>
<dbReference type="GO" id="GO:0008360">
    <property type="term" value="P:regulation of cell shape"/>
    <property type="evidence" value="ECO:0007669"/>
    <property type="project" value="UniProtKB-KW"/>
</dbReference>
<dbReference type="InterPro" id="IPR005882">
    <property type="entry name" value="Bifunctional_GlmU"/>
</dbReference>
<feature type="binding site" evidence="20">
    <location>
        <position position="228"/>
    </location>
    <ligand>
        <name>UDP-N-acetyl-alpha-D-glucosamine</name>
        <dbReference type="ChEBI" id="CHEBI:57705"/>
    </ligand>
</feature>
<keyword evidence="15 20" id="KW-0012">Acyltransferase</keyword>
<gene>
    <name evidence="20" type="primary">glmU</name>
    <name evidence="22" type="ORF">SAMN04488112_11931</name>
</gene>
<dbReference type="Pfam" id="PF00132">
    <property type="entry name" value="Hexapep"/>
    <property type="match status" value="1"/>
</dbReference>
<comment type="function">
    <text evidence="19 20">Catalyzes the last two sequential reactions in the de novo biosynthetic pathway for UDP-N-acetylglucosamine (UDP-GlcNAc). The C-terminal domain catalyzes the transfer of acetyl group from acetyl coenzyme A to glucosamine-1-phosphate (GlcN-1-P) to produce N-acetylglucosamine-1-phosphate (GlcNAc-1-P), which is converted into UDP-GlcNAc by the transfer of uridine 5-monophosphate (from uridine 5-triphosphate), a reaction catalyzed by the N-terminal domain.</text>
</comment>
<evidence type="ECO:0000256" key="15">
    <source>
        <dbReference type="ARBA" id="ARBA00023315"/>
    </source>
</evidence>
<dbReference type="InterPro" id="IPR001451">
    <property type="entry name" value="Hexapep"/>
</dbReference>
<evidence type="ECO:0000256" key="13">
    <source>
        <dbReference type="ARBA" id="ARBA00022984"/>
    </source>
</evidence>
<keyword evidence="23" id="KW-1185">Reference proteome</keyword>
<dbReference type="EC" id="2.3.1.157" evidence="20"/>
<evidence type="ECO:0000313" key="23">
    <source>
        <dbReference type="Proteomes" id="UP000199387"/>
    </source>
</evidence>
<proteinExistence type="inferred from homology"/>
<feature type="binding site" evidence="20">
    <location>
        <position position="103"/>
    </location>
    <ligand>
        <name>Mg(2+)</name>
        <dbReference type="ChEBI" id="CHEBI:18420"/>
    </ligand>
</feature>
<sequence length="457" mass="49730">MENVFAVVLAAGKGTRMKSKTHKVLHPVCGQPMIDHIIDTLSDVGTQECVVVVGHEAEAVEHHLEGRATFARQTEQLGTAHAVMQAKEALVGKDGVTLVLNGDHPLFTKETLEDLIRHHRESQAGATILTAVLPDPAGYGRVIRREDGSVDRVVEHKDASEEERRVREVNTGTFCFDNRLLWKALSKVDNDNIQGEYYLPDVITILKAEGHRVSAQSVSDPGEAKGVNNRVQLAEAEKEMRRRLLQQHMLNGVTIVDPDHTYIEKGVEIGADTVVHPGTILKGKTRIGSDCEIGPQTELTDVVAEESTVIRYSVIQDSRVERAATVGPYAYVRPGSVLGEESKVGCFVDVKKTELGRRSKISHLGYVGDSRVGEGVNIGCGAVTVNYDGQNKYQTVIEDGAFIGCNVNMVAPVTIGAGAYVAAGSTVTEDVPGDALAIARQRQTNKEQYARKLRKQD</sequence>
<keyword evidence="9 20" id="KW-0479">Metal-binding</keyword>
<dbReference type="GO" id="GO:0016020">
    <property type="term" value="C:membrane"/>
    <property type="evidence" value="ECO:0007669"/>
    <property type="project" value="GOC"/>
</dbReference>
<dbReference type="SUPFAM" id="SSF51161">
    <property type="entry name" value="Trimeric LpxA-like enzymes"/>
    <property type="match status" value="1"/>
</dbReference>
<feature type="binding site" evidence="20">
    <location>
        <position position="73"/>
    </location>
    <ligand>
        <name>UDP-N-acetyl-alpha-D-glucosamine</name>
        <dbReference type="ChEBI" id="CHEBI:57705"/>
    </ligand>
</feature>
<dbReference type="GO" id="GO:0019134">
    <property type="term" value="F:glucosamine-1-phosphate N-acetyltransferase activity"/>
    <property type="evidence" value="ECO:0007669"/>
    <property type="project" value="UniProtKB-UniRule"/>
</dbReference>
<dbReference type="CDD" id="cd03353">
    <property type="entry name" value="LbH_GlmU_C"/>
    <property type="match status" value="1"/>
</dbReference>
<keyword evidence="8 20" id="KW-0548">Nucleotidyltransferase</keyword>
<feature type="binding site" evidence="20">
    <location>
        <position position="377"/>
    </location>
    <ligand>
        <name>UDP-N-acetyl-alpha-D-glucosamine</name>
        <dbReference type="ChEBI" id="CHEBI:57705"/>
    </ligand>
</feature>
<feature type="binding site" evidence="20">
    <location>
        <position position="333"/>
    </location>
    <ligand>
        <name>UDP-N-acetyl-alpha-D-glucosamine</name>
        <dbReference type="ChEBI" id="CHEBI:57705"/>
    </ligand>
</feature>
<comment type="catalytic activity">
    <reaction evidence="17 20">
        <text>alpha-D-glucosamine 1-phosphate + acetyl-CoA = N-acetyl-alpha-D-glucosamine 1-phosphate + CoA + H(+)</text>
        <dbReference type="Rhea" id="RHEA:13725"/>
        <dbReference type="ChEBI" id="CHEBI:15378"/>
        <dbReference type="ChEBI" id="CHEBI:57287"/>
        <dbReference type="ChEBI" id="CHEBI:57288"/>
        <dbReference type="ChEBI" id="CHEBI:57776"/>
        <dbReference type="ChEBI" id="CHEBI:58516"/>
        <dbReference type="EC" id="2.3.1.157"/>
    </reaction>
</comment>
<evidence type="ECO:0000256" key="18">
    <source>
        <dbReference type="ARBA" id="ARBA00048493"/>
    </source>
</evidence>
<dbReference type="GO" id="GO:0071555">
    <property type="term" value="P:cell wall organization"/>
    <property type="evidence" value="ECO:0007669"/>
    <property type="project" value="UniProtKB-KW"/>
</dbReference>
<feature type="binding site" evidence="20">
    <location>
        <begin position="9"/>
        <end position="12"/>
    </location>
    <ligand>
        <name>UDP-N-acetyl-alpha-D-glucosamine</name>
        <dbReference type="ChEBI" id="CHEBI:57705"/>
    </ligand>
</feature>
<evidence type="ECO:0000256" key="7">
    <source>
        <dbReference type="ARBA" id="ARBA00022679"/>
    </source>
</evidence>
<evidence type="ECO:0000256" key="9">
    <source>
        <dbReference type="ARBA" id="ARBA00022723"/>
    </source>
</evidence>
<dbReference type="InterPro" id="IPR050065">
    <property type="entry name" value="GlmU-like"/>
</dbReference>
<feature type="domain" description="Nucleotidyl transferase" evidence="21">
    <location>
        <begin position="6"/>
        <end position="212"/>
    </location>
</feature>
<dbReference type="STRING" id="1236220.SAMN04488112_11931"/>
<feature type="binding site" evidence="20">
    <location>
        <position position="170"/>
    </location>
    <ligand>
        <name>UDP-N-acetyl-alpha-D-glucosamine</name>
        <dbReference type="ChEBI" id="CHEBI:57705"/>
    </ligand>
</feature>
<dbReference type="RefSeq" id="WP_091572060.1">
    <property type="nucleotide sequence ID" value="NZ_FMZA01000019.1"/>
</dbReference>
<feature type="binding site" evidence="20">
    <location>
        <position position="366"/>
    </location>
    <ligand>
        <name>UDP-N-acetyl-alpha-D-glucosamine</name>
        <dbReference type="ChEBI" id="CHEBI:57705"/>
    </ligand>
</feature>